<sequence length="63" mass="7311">MKGSGREMPPKPQTWWEANSPSEEIINLLQEPLIEFFKRAYDTEYLKIYSSGNFRSGDDEGLL</sequence>
<comment type="caution">
    <text evidence="1">The sequence shown here is derived from an EMBL/GenBank/DDBJ whole genome shotgun (WGS) entry which is preliminary data.</text>
</comment>
<protein>
    <submittedName>
        <fullName evidence="1">Uncharacterized protein</fullName>
    </submittedName>
</protein>
<dbReference type="EMBL" id="JBFXLS010000116">
    <property type="protein sequence ID" value="KAL2815063.1"/>
    <property type="molecule type" value="Genomic_DNA"/>
</dbReference>
<gene>
    <name evidence="1" type="ORF">BDW59DRAFT_166917</name>
</gene>
<proteinExistence type="predicted"/>
<evidence type="ECO:0000313" key="1">
    <source>
        <dbReference type="EMBL" id="KAL2815063.1"/>
    </source>
</evidence>
<name>A0ABR4HHV7_9EURO</name>
<keyword evidence="2" id="KW-1185">Reference proteome</keyword>
<evidence type="ECO:0000313" key="2">
    <source>
        <dbReference type="Proteomes" id="UP001610335"/>
    </source>
</evidence>
<organism evidence="1 2">
    <name type="scientific">Aspergillus cavernicola</name>
    <dbReference type="NCBI Taxonomy" id="176166"/>
    <lineage>
        <taxon>Eukaryota</taxon>
        <taxon>Fungi</taxon>
        <taxon>Dikarya</taxon>
        <taxon>Ascomycota</taxon>
        <taxon>Pezizomycotina</taxon>
        <taxon>Eurotiomycetes</taxon>
        <taxon>Eurotiomycetidae</taxon>
        <taxon>Eurotiales</taxon>
        <taxon>Aspergillaceae</taxon>
        <taxon>Aspergillus</taxon>
        <taxon>Aspergillus subgen. Nidulantes</taxon>
    </lineage>
</organism>
<accession>A0ABR4HHV7</accession>
<dbReference type="Proteomes" id="UP001610335">
    <property type="component" value="Unassembled WGS sequence"/>
</dbReference>
<reference evidence="1 2" key="1">
    <citation type="submission" date="2024-07" db="EMBL/GenBank/DDBJ databases">
        <title>Section-level genome sequencing and comparative genomics of Aspergillus sections Usti and Cavernicolus.</title>
        <authorList>
            <consortium name="Lawrence Berkeley National Laboratory"/>
            <person name="Nybo J.L."/>
            <person name="Vesth T.C."/>
            <person name="Theobald S."/>
            <person name="Frisvad J.C."/>
            <person name="Larsen T.O."/>
            <person name="Kjaerboelling I."/>
            <person name="Rothschild-Mancinelli K."/>
            <person name="Lyhne E.K."/>
            <person name="Kogle M.E."/>
            <person name="Barry K."/>
            <person name="Clum A."/>
            <person name="Na H."/>
            <person name="Ledsgaard L."/>
            <person name="Lin J."/>
            <person name="Lipzen A."/>
            <person name="Kuo A."/>
            <person name="Riley R."/>
            <person name="Mondo S."/>
            <person name="LaButti K."/>
            <person name="Haridas S."/>
            <person name="Pangalinan J."/>
            <person name="Salamov A.A."/>
            <person name="Simmons B.A."/>
            <person name="Magnuson J.K."/>
            <person name="Chen J."/>
            <person name="Drula E."/>
            <person name="Henrissat B."/>
            <person name="Wiebenga A."/>
            <person name="Lubbers R.J."/>
            <person name="Gomes A.C."/>
            <person name="Makela M.R."/>
            <person name="Stajich J."/>
            <person name="Grigoriev I.V."/>
            <person name="Mortensen U.H."/>
            <person name="De vries R.P."/>
            <person name="Baker S.E."/>
            <person name="Andersen M.R."/>
        </authorList>
    </citation>
    <scope>NUCLEOTIDE SEQUENCE [LARGE SCALE GENOMIC DNA]</scope>
    <source>
        <strain evidence="1 2">CBS 600.67</strain>
    </source>
</reference>